<accession>A0A9D1HNP9</accession>
<organism evidence="1 2">
    <name type="scientific">Candidatus Fimiplasma intestinipullorum</name>
    <dbReference type="NCBI Taxonomy" id="2840825"/>
    <lineage>
        <taxon>Bacteria</taxon>
        <taxon>Bacillati</taxon>
        <taxon>Bacillota</taxon>
        <taxon>Clostridia</taxon>
        <taxon>Eubacteriales</taxon>
        <taxon>Candidatus Fimiplasma</taxon>
    </lineage>
</organism>
<reference evidence="1" key="2">
    <citation type="journal article" date="2021" name="PeerJ">
        <title>Extensive microbial diversity within the chicken gut microbiome revealed by metagenomics and culture.</title>
        <authorList>
            <person name="Gilroy R."/>
            <person name="Ravi A."/>
            <person name="Getino M."/>
            <person name="Pursley I."/>
            <person name="Horton D.L."/>
            <person name="Alikhan N.F."/>
            <person name="Baker D."/>
            <person name="Gharbi K."/>
            <person name="Hall N."/>
            <person name="Watson M."/>
            <person name="Adriaenssens E.M."/>
            <person name="Foster-Nyarko E."/>
            <person name="Jarju S."/>
            <person name="Secka A."/>
            <person name="Antonio M."/>
            <person name="Oren A."/>
            <person name="Chaudhuri R.R."/>
            <person name="La Ragione R."/>
            <person name="Hildebrand F."/>
            <person name="Pallen M.J."/>
        </authorList>
    </citation>
    <scope>NUCLEOTIDE SEQUENCE</scope>
    <source>
        <strain evidence="1">CHK195-11698</strain>
    </source>
</reference>
<dbReference type="AlphaFoldDB" id="A0A9D1HNP9"/>
<comment type="caution">
    <text evidence="1">The sequence shown here is derived from an EMBL/GenBank/DDBJ whole genome shotgun (WGS) entry which is preliminary data.</text>
</comment>
<protein>
    <submittedName>
        <fullName evidence="1">Uncharacterized protein</fullName>
    </submittedName>
</protein>
<dbReference type="EMBL" id="DVMJ01000062">
    <property type="protein sequence ID" value="HIU13883.1"/>
    <property type="molecule type" value="Genomic_DNA"/>
</dbReference>
<dbReference type="Proteomes" id="UP000824175">
    <property type="component" value="Unassembled WGS sequence"/>
</dbReference>
<name>A0A9D1HNP9_9FIRM</name>
<proteinExistence type="predicted"/>
<sequence length="64" mass="7476">MFIKAVPNNRGKKGTYYCSLVESYREAGKVKHRTIQKFGLVDKEGVELLKAKYAYLIRQPKRKK</sequence>
<evidence type="ECO:0000313" key="2">
    <source>
        <dbReference type="Proteomes" id="UP000824175"/>
    </source>
</evidence>
<gene>
    <name evidence="1" type="ORF">IAD15_07440</name>
</gene>
<reference evidence="1" key="1">
    <citation type="submission" date="2020-10" db="EMBL/GenBank/DDBJ databases">
        <authorList>
            <person name="Gilroy R."/>
        </authorList>
    </citation>
    <scope>NUCLEOTIDE SEQUENCE</scope>
    <source>
        <strain evidence="1">CHK195-11698</strain>
    </source>
</reference>
<evidence type="ECO:0000313" key="1">
    <source>
        <dbReference type="EMBL" id="HIU13883.1"/>
    </source>
</evidence>